<dbReference type="AlphaFoldDB" id="A0A6P3Y246"/>
<dbReference type="RefSeq" id="XP_014484387.1">
    <property type="nucleotide sequence ID" value="XM_014628901.1"/>
</dbReference>
<evidence type="ECO:0000256" key="2">
    <source>
        <dbReference type="ARBA" id="ARBA00012744"/>
    </source>
</evidence>
<evidence type="ECO:0000256" key="4">
    <source>
        <dbReference type="ARBA" id="ARBA00023295"/>
    </source>
</evidence>
<keyword evidence="7" id="KW-1185">Reference proteome</keyword>
<comment type="similarity">
    <text evidence="1 6">Belongs to the glycosyl hydrolase 1 family.</text>
</comment>
<dbReference type="PRINTS" id="PR00131">
    <property type="entry name" value="GLHYDRLASE1"/>
</dbReference>
<dbReference type="OrthoDB" id="7696649at2759"/>
<dbReference type="InterPro" id="IPR001360">
    <property type="entry name" value="Glyco_hydro_1"/>
</dbReference>
<protein>
    <recommendedName>
        <fullName evidence="2">beta-glucosidase</fullName>
        <ecNumber evidence="2">3.2.1.21</ecNumber>
    </recommendedName>
</protein>
<evidence type="ECO:0000256" key="6">
    <source>
        <dbReference type="RuleBase" id="RU003690"/>
    </source>
</evidence>
<dbReference type="EC" id="3.2.1.21" evidence="2"/>
<dbReference type="Pfam" id="PF00232">
    <property type="entry name" value="Glyco_hydro_1"/>
    <property type="match status" value="1"/>
</dbReference>
<keyword evidence="3" id="KW-0378">Hydrolase</keyword>
<dbReference type="SUPFAM" id="SSF51445">
    <property type="entry name" value="(Trans)glycosidases"/>
    <property type="match status" value="1"/>
</dbReference>
<dbReference type="Gene3D" id="3.20.20.80">
    <property type="entry name" value="Glycosidases"/>
    <property type="match status" value="1"/>
</dbReference>
<dbReference type="GO" id="GO:0005975">
    <property type="term" value="P:carbohydrate metabolic process"/>
    <property type="evidence" value="ECO:0007669"/>
    <property type="project" value="InterPro"/>
</dbReference>
<dbReference type="GeneID" id="106749455"/>
<dbReference type="PANTHER" id="PTHR10353">
    <property type="entry name" value="GLYCOSYL HYDROLASE"/>
    <property type="match status" value="1"/>
</dbReference>
<evidence type="ECO:0000313" key="7">
    <source>
        <dbReference type="Proteomes" id="UP000515204"/>
    </source>
</evidence>
<dbReference type="KEGG" id="dqu:106749455"/>
<sequence length="140" mass="16276">MTDIDIKDVGFDFDPGVILTEETQLRDAPLMFGKVLQRINEDYHPTIYITENGFSESALEDKAKVTYLRGHLAEVLKAIQNGVDIRGYILWSLMDNFELQFGTQFQFGLFHVDFNHPNLTRTPRLSSKFITRVYKTRRLD</sequence>
<proteinExistence type="inferred from homology"/>
<evidence type="ECO:0000256" key="3">
    <source>
        <dbReference type="ARBA" id="ARBA00022801"/>
    </source>
</evidence>
<keyword evidence="4" id="KW-0326">Glycosidase</keyword>
<dbReference type="PANTHER" id="PTHR10353:SF36">
    <property type="entry name" value="LP05116P"/>
    <property type="match status" value="1"/>
</dbReference>
<gene>
    <name evidence="8" type="primary">LOC106749455</name>
</gene>
<name>A0A6P3Y246_DINQU</name>
<dbReference type="InterPro" id="IPR018120">
    <property type="entry name" value="Glyco_hydro_1_AS"/>
</dbReference>
<organism evidence="7 8">
    <name type="scientific">Dinoponera quadriceps</name>
    <name type="common">South American ant</name>
    <dbReference type="NCBI Taxonomy" id="609295"/>
    <lineage>
        <taxon>Eukaryota</taxon>
        <taxon>Metazoa</taxon>
        <taxon>Ecdysozoa</taxon>
        <taxon>Arthropoda</taxon>
        <taxon>Hexapoda</taxon>
        <taxon>Insecta</taxon>
        <taxon>Pterygota</taxon>
        <taxon>Neoptera</taxon>
        <taxon>Endopterygota</taxon>
        <taxon>Hymenoptera</taxon>
        <taxon>Apocrita</taxon>
        <taxon>Aculeata</taxon>
        <taxon>Formicoidea</taxon>
        <taxon>Formicidae</taxon>
        <taxon>Ponerinae</taxon>
        <taxon>Ponerini</taxon>
        <taxon>Dinoponera</taxon>
    </lineage>
</organism>
<dbReference type="InterPro" id="IPR017853">
    <property type="entry name" value="GH"/>
</dbReference>
<dbReference type="Proteomes" id="UP000515204">
    <property type="component" value="Unplaced"/>
</dbReference>
<dbReference type="PROSITE" id="PS00572">
    <property type="entry name" value="GLYCOSYL_HYDROL_F1_1"/>
    <property type="match status" value="1"/>
</dbReference>
<evidence type="ECO:0000313" key="8">
    <source>
        <dbReference type="RefSeq" id="XP_014484387.1"/>
    </source>
</evidence>
<evidence type="ECO:0000256" key="5">
    <source>
        <dbReference type="PROSITE-ProRule" id="PRU10055"/>
    </source>
</evidence>
<reference evidence="8" key="1">
    <citation type="submission" date="2025-08" db="UniProtKB">
        <authorList>
            <consortium name="RefSeq"/>
        </authorList>
    </citation>
    <scope>IDENTIFICATION</scope>
</reference>
<evidence type="ECO:0000256" key="1">
    <source>
        <dbReference type="ARBA" id="ARBA00010838"/>
    </source>
</evidence>
<accession>A0A6P3Y246</accession>
<dbReference type="GO" id="GO:0008422">
    <property type="term" value="F:beta-glucosidase activity"/>
    <property type="evidence" value="ECO:0007669"/>
    <property type="project" value="TreeGrafter"/>
</dbReference>
<feature type="active site" description="Nucleophile" evidence="5">
    <location>
        <position position="51"/>
    </location>
</feature>